<accession>A0A8S1MQP5</accession>
<dbReference type="InterPro" id="IPR045298">
    <property type="entry name" value="Complex1_LYR_LYRM7"/>
</dbReference>
<dbReference type="AlphaFoldDB" id="A0A8S1MQP5"/>
<evidence type="ECO:0000256" key="3">
    <source>
        <dbReference type="ARBA" id="ARBA00023186"/>
    </source>
</evidence>
<dbReference type="GO" id="GO:0034551">
    <property type="term" value="P:mitochondrial respiratory chain complex III assembly"/>
    <property type="evidence" value="ECO:0007669"/>
    <property type="project" value="InterPro"/>
</dbReference>
<evidence type="ECO:0000256" key="1">
    <source>
        <dbReference type="ARBA" id="ARBA00004305"/>
    </source>
</evidence>
<dbReference type="PANTHER" id="PTHR46749">
    <property type="entry name" value="COMPLEX III ASSEMBLY FACTOR LYRM7"/>
    <property type="match status" value="1"/>
</dbReference>
<evidence type="ECO:0000313" key="5">
    <source>
        <dbReference type="Proteomes" id="UP000688137"/>
    </source>
</evidence>
<evidence type="ECO:0000256" key="2">
    <source>
        <dbReference type="ARBA" id="ARBA00023128"/>
    </source>
</evidence>
<dbReference type="EMBL" id="CAJJDM010000063">
    <property type="protein sequence ID" value="CAD8079473.1"/>
    <property type="molecule type" value="Genomic_DNA"/>
</dbReference>
<gene>
    <name evidence="4" type="ORF">PPRIM_AZ9-3.1.T0620043</name>
</gene>
<dbReference type="Proteomes" id="UP000688137">
    <property type="component" value="Unassembled WGS sequence"/>
</dbReference>
<sequence>MSNIYKGTQLFYRRMLKTMMKTFNGDPEMFHRVRIECRNKIKENANETDQIKIQNHIFFGEEAREFLENHLISGKLMPNGRYRFKAQPQHSMNDPIKQ</sequence>
<name>A0A8S1MQP5_PARPR</name>
<dbReference type="InterPro" id="IPR050435">
    <property type="entry name" value="MZM1/LYRM7"/>
</dbReference>
<keyword evidence="2" id="KW-0496">Mitochondrion</keyword>
<dbReference type="CDD" id="cd20267">
    <property type="entry name" value="Complex1_LYR_LYRM7"/>
    <property type="match status" value="1"/>
</dbReference>
<reference evidence="4" key="1">
    <citation type="submission" date="2021-01" db="EMBL/GenBank/DDBJ databases">
        <authorList>
            <consortium name="Genoscope - CEA"/>
            <person name="William W."/>
        </authorList>
    </citation>
    <scope>NUCLEOTIDE SEQUENCE</scope>
</reference>
<dbReference type="GO" id="GO:0005759">
    <property type="term" value="C:mitochondrial matrix"/>
    <property type="evidence" value="ECO:0007669"/>
    <property type="project" value="UniProtKB-SubCell"/>
</dbReference>
<dbReference type="OMA" id="HAMGEHV"/>
<dbReference type="GO" id="GO:0044183">
    <property type="term" value="F:protein folding chaperone"/>
    <property type="evidence" value="ECO:0007669"/>
    <property type="project" value="TreeGrafter"/>
</dbReference>
<comment type="caution">
    <text evidence="4">The sequence shown here is derived from an EMBL/GenBank/DDBJ whole genome shotgun (WGS) entry which is preliminary data.</text>
</comment>
<keyword evidence="3" id="KW-0143">Chaperone</keyword>
<comment type="subcellular location">
    <subcellularLocation>
        <location evidence="1">Mitochondrion matrix</location>
    </subcellularLocation>
</comment>
<protein>
    <submittedName>
        <fullName evidence="4">Uncharacterized protein</fullName>
    </submittedName>
</protein>
<organism evidence="4 5">
    <name type="scientific">Paramecium primaurelia</name>
    <dbReference type="NCBI Taxonomy" id="5886"/>
    <lineage>
        <taxon>Eukaryota</taxon>
        <taxon>Sar</taxon>
        <taxon>Alveolata</taxon>
        <taxon>Ciliophora</taxon>
        <taxon>Intramacronucleata</taxon>
        <taxon>Oligohymenophorea</taxon>
        <taxon>Peniculida</taxon>
        <taxon>Parameciidae</taxon>
        <taxon>Paramecium</taxon>
    </lineage>
</organism>
<dbReference type="PANTHER" id="PTHR46749:SF1">
    <property type="entry name" value="COMPLEX III ASSEMBLY FACTOR LYRM7"/>
    <property type="match status" value="1"/>
</dbReference>
<keyword evidence="5" id="KW-1185">Reference proteome</keyword>
<proteinExistence type="predicted"/>
<evidence type="ECO:0000313" key="4">
    <source>
        <dbReference type="EMBL" id="CAD8079473.1"/>
    </source>
</evidence>